<dbReference type="InterPro" id="IPR051915">
    <property type="entry name" value="Cellulose_Degrad_GH3"/>
</dbReference>
<evidence type="ECO:0000256" key="3">
    <source>
        <dbReference type="ARBA" id="ARBA00012744"/>
    </source>
</evidence>
<dbReference type="InterPro" id="IPR002772">
    <property type="entry name" value="Glyco_hydro_3_C"/>
</dbReference>
<dbReference type="AlphaFoldDB" id="A0A829R9R1"/>
<dbReference type="Gene3D" id="3.40.50.1700">
    <property type="entry name" value="Glycoside hydrolase family 3 C-terminal domain"/>
    <property type="match status" value="1"/>
</dbReference>
<dbReference type="RefSeq" id="WP_036103338.1">
    <property type="nucleotide sequence ID" value="NZ_AODG01000002.1"/>
</dbReference>
<evidence type="ECO:0000256" key="2">
    <source>
        <dbReference type="ARBA" id="ARBA00005336"/>
    </source>
</evidence>
<accession>A0A829R9R1</accession>
<dbReference type="InterPro" id="IPR036881">
    <property type="entry name" value="Glyco_hydro_3_C_sf"/>
</dbReference>
<gene>
    <name evidence="9" type="ORF">LMUR_00430</name>
</gene>
<dbReference type="InterPro" id="IPR013783">
    <property type="entry name" value="Ig-like_fold"/>
</dbReference>
<dbReference type="PANTHER" id="PTHR30620:SF16">
    <property type="entry name" value="LYSOSOMAL BETA GLUCOSIDASE"/>
    <property type="match status" value="1"/>
</dbReference>
<comment type="similarity">
    <text evidence="2 7">Belongs to the glycosyl hydrolase 3 family.</text>
</comment>
<dbReference type="Gene3D" id="2.60.40.10">
    <property type="entry name" value="Immunoglobulins"/>
    <property type="match status" value="1"/>
</dbReference>
<dbReference type="Proteomes" id="UP000019251">
    <property type="component" value="Unassembled WGS sequence"/>
</dbReference>
<comment type="caution">
    <text evidence="9">The sequence shown here is derived from an EMBL/GenBank/DDBJ whole genome shotgun (WGS) entry which is preliminary data.</text>
</comment>
<evidence type="ECO:0000256" key="4">
    <source>
        <dbReference type="ARBA" id="ARBA00022729"/>
    </source>
</evidence>
<dbReference type="EC" id="3.2.1.21" evidence="3"/>
<evidence type="ECO:0000256" key="7">
    <source>
        <dbReference type="RuleBase" id="RU361161"/>
    </source>
</evidence>
<dbReference type="GO" id="GO:0009251">
    <property type="term" value="P:glucan catabolic process"/>
    <property type="evidence" value="ECO:0007669"/>
    <property type="project" value="TreeGrafter"/>
</dbReference>
<keyword evidence="6 7" id="KW-0326">Glycosidase</keyword>
<sequence length="743" mass="82337">MKKEKLEALFQTLTLEEKIGQVVQVSGNVYMEDKQTIDTGPLQDIGFHSDFRLDLIGSVYNVNDWRQIKKIQTEYLHKHPKKIPLLIMADVIYGFRTINPIPLAQAGSFDFELIQKGATETAKESYRNGLHVLFSPMLDLVRDPRWGRVMESPGEDVYVASQYANSIVTGYQGELNEEKTIEEDHVAAGIKHFAAYGAPEAGREYNSVDMSLLKLRQTYLPPYEAALKANAKLVMTAFNLLNGIPATANKFLNRKILREENNFDGVLISDFAAIEELVDHGYAKDKQTAAQKALEAGVDIDMMTSCYANELQSLIKSDQLPMELLDEAVRRVLVLKNELGLFENPYRGLEAETAGEILTAAAKQTAIELVEKSSVLLKNDQQLPLGKSEKLAVIGPYGTSKLTLGFWASVTGSPLDTISLAEGLQQHFPNQQLLLSKGYNLFDDYEAFGPLKEAVIQLNGPIETENKLVQEAVEKAKQADKILFTFGENFMESGEGASRAHLDLPEKQLHLLRELKKTGKPIVGILYTGRPLVLTEVAPLFDSLLLVWYPGTMGGIGISNLLTGKANPSGRLAMTFPRAEGQIPIYYAHHSTGRPMGTSNQQPRFTSRYTDEANEPLYPFGYGLSYSSFQITTDSAAVHCRAGGTFSFKLAIQNTSQVDGEEVIQFYIQAAASEIVRPVQELVGSKRIFVRAKSVEEVEIEVDSNSLGYVNKSGEHVLEKGSYRYLIATSSDNVHKSISIVIE</sequence>
<dbReference type="InterPro" id="IPR019800">
    <property type="entry name" value="Glyco_hydro_3_AS"/>
</dbReference>
<dbReference type="Pfam" id="PF00933">
    <property type="entry name" value="Glyco_hydro_3"/>
    <property type="match status" value="1"/>
</dbReference>
<dbReference type="PROSITE" id="PS00775">
    <property type="entry name" value="GLYCOSYL_HYDROL_F3"/>
    <property type="match status" value="1"/>
</dbReference>
<dbReference type="EMBL" id="AODG01000002">
    <property type="protein sequence ID" value="EUJ30583.1"/>
    <property type="molecule type" value="Genomic_DNA"/>
</dbReference>
<comment type="catalytic activity">
    <reaction evidence="1">
        <text>Hydrolysis of terminal, non-reducing beta-D-glucosyl residues with release of beta-D-glucose.</text>
        <dbReference type="EC" id="3.2.1.21"/>
    </reaction>
</comment>
<evidence type="ECO:0000259" key="8">
    <source>
        <dbReference type="SMART" id="SM01217"/>
    </source>
</evidence>
<dbReference type="InterPro" id="IPR001764">
    <property type="entry name" value="Glyco_hydro_3_N"/>
</dbReference>
<keyword evidence="5 7" id="KW-0378">Hydrolase</keyword>
<evidence type="ECO:0000313" key="10">
    <source>
        <dbReference type="Proteomes" id="UP000019251"/>
    </source>
</evidence>
<dbReference type="SUPFAM" id="SSF52279">
    <property type="entry name" value="Beta-D-glucan exohydrolase, C-terminal domain"/>
    <property type="match status" value="1"/>
</dbReference>
<reference evidence="9 10" key="1">
    <citation type="submission" date="2012-12" db="EMBL/GenBank/DDBJ databases">
        <title>Novel taxa of Listeriaceae from agricultural environments in the United States.</title>
        <authorList>
            <person name="den Bakker H.C."/>
            <person name="Allred A."/>
            <person name="Warchocki S."/>
            <person name="Wright E.M."/>
            <person name="Burrell A."/>
            <person name="Nightingale K.K."/>
            <person name="Kephart D."/>
            <person name="Wiedmann M."/>
        </authorList>
    </citation>
    <scope>NUCLEOTIDE SEQUENCE [LARGE SCALE GENOMIC DNA]</scope>
    <source>
        <strain evidence="9 10">FSL F6-1183</strain>
    </source>
</reference>
<dbReference type="Pfam" id="PF14310">
    <property type="entry name" value="Fn3-like"/>
    <property type="match status" value="1"/>
</dbReference>
<organism evidence="9 10">
    <name type="scientific">Listeria grayi FSL F6-1183</name>
    <dbReference type="NCBI Taxonomy" id="1265827"/>
    <lineage>
        <taxon>Bacteria</taxon>
        <taxon>Bacillati</taxon>
        <taxon>Bacillota</taxon>
        <taxon>Bacilli</taxon>
        <taxon>Bacillales</taxon>
        <taxon>Listeriaceae</taxon>
        <taxon>Listeria</taxon>
    </lineage>
</organism>
<dbReference type="Gene3D" id="3.20.20.300">
    <property type="entry name" value="Glycoside hydrolase, family 3, N-terminal domain"/>
    <property type="match status" value="1"/>
</dbReference>
<dbReference type="InterPro" id="IPR026891">
    <property type="entry name" value="Fn3-like"/>
</dbReference>
<evidence type="ECO:0000256" key="6">
    <source>
        <dbReference type="ARBA" id="ARBA00023295"/>
    </source>
</evidence>
<dbReference type="InterPro" id="IPR036962">
    <property type="entry name" value="Glyco_hydro_3_N_sf"/>
</dbReference>
<dbReference type="SMART" id="SM01217">
    <property type="entry name" value="Fn3_like"/>
    <property type="match status" value="1"/>
</dbReference>
<dbReference type="Pfam" id="PF01915">
    <property type="entry name" value="Glyco_hydro_3_C"/>
    <property type="match status" value="1"/>
</dbReference>
<dbReference type="PANTHER" id="PTHR30620">
    <property type="entry name" value="PERIPLASMIC BETA-GLUCOSIDASE-RELATED"/>
    <property type="match status" value="1"/>
</dbReference>
<dbReference type="InterPro" id="IPR017853">
    <property type="entry name" value="GH"/>
</dbReference>
<evidence type="ECO:0000256" key="1">
    <source>
        <dbReference type="ARBA" id="ARBA00000448"/>
    </source>
</evidence>
<evidence type="ECO:0000313" key="9">
    <source>
        <dbReference type="EMBL" id="EUJ30583.1"/>
    </source>
</evidence>
<dbReference type="GO" id="GO:0008422">
    <property type="term" value="F:beta-glucosidase activity"/>
    <property type="evidence" value="ECO:0007669"/>
    <property type="project" value="UniProtKB-EC"/>
</dbReference>
<dbReference type="PRINTS" id="PR00133">
    <property type="entry name" value="GLHYDRLASE3"/>
</dbReference>
<feature type="domain" description="Fibronectin type III-like" evidence="8">
    <location>
        <begin position="662"/>
        <end position="731"/>
    </location>
</feature>
<evidence type="ECO:0000256" key="5">
    <source>
        <dbReference type="ARBA" id="ARBA00022801"/>
    </source>
</evidence>
<protein>
    <recommendedName>
        <fullName evidence="3">beta-glucosidase</fullName>
        <ecNumber evidence="3">3.2.1.21</ecNumber>
    </recommendedName>
</protein>
<proteinExistence type="inferred from homology"/>
<name>A0A829R9R1_LISGR</name>
<dbReference type="SUPFAM" id="SSF51445">
    <property type="entry name" value="(Trans)glycosidases"/>
    <property type="match status" value="1"/>
</dbReference>
<keyword evidence="4" id="KW-0732">Signal</keyword>